<organism evidence="1 2">
    <name type="scientific">Desulfonema ishimotonii</name>
    <dbReference type="NCBI Taxonomy" id="45657"/>
    <lineage>
        <taxon>Bacteria</taxon>
        <taxon>Pseudomonadati</taxon>
        <taxon>Thermodesulfobacteriota</taxon>
        <taxon>Desulfobacteria</taxon>
        <taxon>Desulfobacterales</taxon>
        <taxon>Desulfococcaceae</taxon>
        <taxon>Desulfonema</taxon>
    </lineage>
</organism>
<evidence type="ECO:0000313" key="2">
    <source>
        <dbReference type="Proteomes" id="UP000288096"/>
    </source>
</evidence>
<name>A0A401FRG0_9BACT</name>
<accession>A0A401FRG0</accession>
<protein>
    <submittedName>
        <fullName evidence="1">Uncharacterized protein</fullName>
    </submittedName>
</protein>
<reference evidence="2" key="2">
    <citation type="submission" date="2019-01" db="EMBL/GenBank/DDBJ databases">
        <title>Genome sequence of Desulfonema ishimotonii strain Tokyo 01.</title>
        <authorList>
            <person name="Fukui M."/>
        </authorList>
    </citation>
    <scope>NUCLEOTIDE SEQUENCE [LARGE SCALE GENOMIC DNA]</scope>
    <source>
        <strain evidence="2">Tokyo 01</strain>
    </source>
</reference>
<gene>
    <name evidence="1" type="ORF">DENIS_0484</name>
</gene>
<dbReference type="AlphaFoldDB" id="A0A401FRG0"/>
<evidence type="ECO:0000313" key="1">
    <source>
        <dbReference type="EMBL" id="GBC59545.1"/>
    </source>
</evidence>
<reference evidence="2" key="1">
    <citation type="submission" date="2017-11" db="EMBL/GenBank/DDBJ databases">
        <authorList>
            <person name="Watanabe M."/>
            <person name="Kojima H."/>
        </authorList>
    </citation>
    <scope>NUCLEOTIDE SEQUENCE [LARGE SCALE GENOMIC DNA]</scope>
    <source>
        <strain evidence="2">Tokyo 01</strain>
    </source>
</reference>
<comment type="caution">
    <text evidence="1">The sequence shown here is derived from an EMBL/GenBank/DDBJ whole genome shotgun (WGS) entry which is preliminary data.</text>
</comment>
<sequence>MEREDIIRIVEGLKLIEEGVEKIQSVMRKKKIRSIKEMAAELIPVFKEDDDSLTESVIRHLG</sequence>
<proteinExistence type="predicted"/>
<dbReference type="EMBL" id="BEXT01000001">
    <property type="protein sequence ID" value="GBC59545.1"/>
    <property type="molecule type" value="Genomic_DNA"/>
</dbReference>
<keyword evidence="2" id="KW-1185">Reference proteome</keyword>
<dbReference type="Proteomes" id="UP000288096">
    <property type="component" value="Unassembled WGS sequence"/>
</dbReference>